<dbReference type="EMBL" id="CM029049">
    <property type="protein sequence ID" value="KAG2572948.1"/>
    <property type="molecule type" value="Genomic_DNA"/>
</dbReference>
<comment type="caution">
    <text evidence="2">The sequence shown here is derived from an EMBL/GenBank/DDBJ whole genome shotgun (WGS) entry which is preliminary data.</text>
</comment>
<organism evidence="2 3">
    <name type="scientific">Panicum virgatum</name>
    <name type="common">Blackwell switchgrass</name>
    <dbReference type="NCBI Taxonomy" id="38727"/>
    <lineage>
        <taxon>Eukaryota</taxon>
        <taxon>Viridiplantae</taxon>
        <taxon>Streptophyta</taxon>
        <taxon>Embryophyta</taxon>
        <taxon>Tracheophyta</taxon>
        <taxon>Spermatophyta</taxon>
        <taxon>Magnoliopsida</taxon>
        <taxon>Liliopsida</taxon>
        <taxon>Poales</taxon>
        <taxon>Poaceae</taxon>
        <taxon>PACMAD clade</taxon>
        <taxon>Panicoideae</taxon>
        <taxon>Panicodae</taxon>
        <taxon>Paniceae</taxon>
        <taxon>Panicinae</taxon>
        <taxon>Panicum</taxon>
        <taxon>Panicum sect. Hiantes</taxon>
    </lineage>
</organism>
<accession>A0A8T0QIH2</accession>
<evidence type="ECO:0000313" key="2">
    <source>
        <dbReference type="EMBL" id="KAG2572948.1"/>
    </source>
</evidence>
<gene>
    <name evidence="2" type="ORF">PVAP13_7KG212810</name>
</gene>
<evidence type="ECO:0000313" key="3">
    <source>
        <dbReference type="Proteomes" id="UP000823388"/>
    </source>
</evidence>
<dbReference type="Proteomes" id="UP000823388">
    <property type="component" value="Chromosome 7K"/>
</dbReference>
<evidence type="ECO:0000256" key="1">
    <source>
        <dbReference type="SAM" id="MobiDB-lite"/>
    </source>
</evidence>
<name>A0A8T0QIH2_PANVG</name>
<feature type="region of interest" description="Disordered" evidence="1">
    <location>
        <begin position="85"/>
        <end position="109"/>
    </location>
</feature>
<sequence length="109" mass="12552">MTVWPATLHRLRRRRSGDLTFGRPANHCMPGRRRPDVWPLACLLAEKAHPGSPVKSFISDLDLQTRLRARRSKLWPAMWICGPLPSRSFSHASPRLHSALQRRTKPKQL</sequence>
<reference evidence="2" key="1">
    <citation type="submission" date="2020-05" db="EMBL/GenBank/DDBJ databases">
        <title>WGS assembly of Panicum virgatum.</title>
        <authorList>
            <person name="Lovell J.T."/>
            <person name="Jenkins J."/>
            <person name="Shu S."/>
            <person name="Juenger T.E."/>
            <person name="Schmutz J."/>
        </authorList>
    </citation>
    <scope>NUCLEOTIDE SEQUENCE</scope>
    <source>
        <strain evidence="2">AP13</strain>
    </source>
</reference>
<feature type="compositionally biased region" description="Basic residues" evidence="1">
    <location>
        <begin position="100"/>
        <end position="109"/>
    </location>
</feature>
<keyword evidence="3" id="KW-1185">Reference proteome</keyword>
<protein>
    <submittedName>
        <fullName evidence="2">Uncharacterized protein</fullName>
    </submittedName>
</protein>
<dbReference type="AlphaFoldDB" id="A0A8T0QIH2"/>
<proteinExistence type="predicted"/>